<feature type="region of interest" description="Disordered" evidence="1">
    <location>
        <begin position="76"/>
        <end position="134"/>
    </location>
</feature>
<organism evidence="4 5">
    <name type="scientific">Sorangium atrum</name>
    <dbReference type="NCBI Taxonomy" id="2995308"/>
    <lineage>
        <taxon>Bacteria</taxon>
        <taxon>Pseudomonadati</taxon>
        <taxon>Myxococcota</taxon>
        <taxon>Polyangia</taxon>
        <taxon>Polyangiales</taxon>
        <taxon>Polyangiaceae</taxon>
        <taxon>Sorangium</taxon>
    </lineage>
</organism>
<dbReference type="InterPro" id="IPR010994">
    <property type="entry name" value="RuvA_2-like"/>
</dbReference>
<dbReference type="InterPro" id="IPR003583">
    <property type="entry name" value="Hlx-hairpin-Hlx_DNA-bd_motif"/>
</dbReference>
<name>A0ABT5CCV6_9BACT</name>
<feature type="region of interest" description="Disordered" evidence="1">
    <location>
        <begin position="1"/>
        <end position="23"/>
    </location>
</feature>
<dbReference type="Gene3D" id="1.10.150.320">
    <property type="entry name" value="Photosystem II 12 kDa extrinsic protein"/>
    <property type="match status" value="1"/>
</dbReference>
<dbReference type="PANTHER" id="PTHR21180">
    <property type="entry name" value="ENDONUCLEASE/EXONUCLEASE/PHOSPHATASE FAMILY DOMAIN-CONTAINING PROTEIN 1"/>
    <property type="match status" value="1"/>
</dbReference>
<keyword evidence="5" id="KW-1185">Reference proteome</keyword>
<evidence type="ECO:0000313" key="4">
    <source>
        <dbReference type="EMBL" id="MDC0684274.1"/>
    </source>
</evidence>
<evidence type="ECO:0000313" key="5">
    <source>
        <dbReference type="Proteomes" id="UP001217485"/>
    </source>
</evidence>
<keyword evidence="2" id="KW-0472">Membrane</keyword>
<feature type="domain" description="Helix-hairpin-helix DNA-binding motif class 1" evidence="3">
    <location>
        <begin position="149"/>
        <end position="168"/>
    </location>
</feature>
<proteinExistence type="predicted"/>
<feature type="domain" description="Helix-hairpin-helix DNA-binding motif class 1" evidence="3">
    <location>
        <begin position="179"/>
        <end position="198"/>
    </location>
</feature>
<gene>
    <name evidence="4" type="ORF">POL72_41515</name>
</gene>
<dbReference type="RefSeq" id="WP_272102397.1">
    <property type="nucleotide sequence ID" value="NZ_JAQNDK010000005.1"/>
</dbReference>
<feature type="compositionally biased region" description="Low complexity" evidence="1">
    <location>
        <begin position="110"/>
        <end position="119"/>
    </location>
</feature>
<dbReference type="PANTHER" id="PTHR21180:SF32">
    <property type="entry name" value="ENDONUCLEASE_EXONUCLEASE_PHOSPHATASE FAMILY DOMAIN-CONTAINING PROTEIN 1"/>
    <property type="match status" value="1"/>
</dbReference>
<evidence type="ECO:0000256" key="1">
    <source>
        <dbReference type="SAM" id="MobiDB-lite"/>
    </source>
</evidence>
<accession>A0ABT5CCV6</accession>
<dbReference type="InterPro" id="IPR051675">
    <property type="entry name" value="Endo/Exo/Phosphatase_dom_1"/>
</dbReference>
<dbReference type="EMBL" id="JAQNDK010000005">
    <property type="protein sequence ID" value="MDC0684274.1"/>
    <property type="molecule type" value="Genomic_DNA"/>
</dbReference>
<dbReference type="SMART" id="SM00278">
    <property type="entry name" value="HhH1"/>
    <property type="match status" value="2"/>
</dbReference>
<evidence type="ECO:0000259" key="3">
    <source>
        <dbReference type="SMART" id="SM00278"/>
    </source>
</evidence>
<evidence type="ECO:0000256" key="2">
    <source>
        <dbReference type="SAM" id="Phobius"/>
    </source>
</evidence>
<feature type="transmembrane region" description="Helical" evidence="2">
    <location>
        <begin position="47"/>
        <end position="69"/>
    </location>
</feature>
<keyword evidence="2" id="KW-0812">Transmembrane</keyword>
<dbReference type="Proteomes" id="UP001217485">
    <property type="component" value="Unassembled WGS sequence"/>
</dbReference>
<sequence length="204" mass="20436">MQTTSKGTGSHAGPSDAVQDDEGCRPWRERALAALRDSAWTALGGKVAAYVAGFFALALVGSGHALSLLPARPANPGSPADPTAGLAMVAGDPAPLGSTGSPPPQATSEPAANAGAAAVEPPPPSDGGTGAPAGVTADGKVVLNLATEADLMRLPGVGPAKAAAILALRAKLKRFRKVDDLLRVKGLGRRSLKRLRPLVLVDPP</sequence>
<protein>
    <submittedName>
        <fullName evidence="4">Helix-hairpin-helix domain-containing protein</fullName>
    </submittedName>
</protein>
<comment type="caution">
    <text evidence="4">The sequence shown here is derived from an EMBL/GenBank/DDBJ whole genome shotgun (WGS) entry which is preliminary data.</text>
</comment>
<dbReference type="Pfam" id="PF12836">
    <property type="entry name" value="HHH_3"/>
    <property type="match status" value="1"/>
</dbReference>
<dbReference type="SUPFAM" id="SSF47781">
    <property type="entry name" value="RuvA domain 2-like"/>
    <property type="match status" value="1"/>
</dbReference>
<reference evidence="4 5" key="1">
    <citation type="submission" date="2023-01" db="EMBL/GenBank/DDBJ databases">
        <title>Minimal conservation of predation-associated metabolite biosynthetic gene clusters underscores biosynthetic potential of Myxococcota including descriptions for ten novel species: Archangium lansinium sp. nov., Myxococcus landrumus sp. nov., Nannocystis bai.</title>
        <authorList>
            <person name="Ahearne A."/>
            <person name="Stevens C."/>
            <person name="Dowd S."/>
        </authorList>
    </citation>
    <scope>NUCLEOTIDE SEQUENCE [LARGE SCALE GENOMIC DNA]</scope>
    <source>
        <strain evidence="4 5">WIWO2</strain>
    </source>
</reference>
<keyword evidence="2" id="KW-1133">Transmembrane helix</keyword>